<dbReference type="Gene3D" id="2.60.120.260">
    <property type="entry name" value="Galactose-binding domain-like"/>
    <property type="match status" value="1"/>
</dbReference>
<dbReference type="EMBL" id="BDSG01000023">
    <property type="protein sequence ID" value="GBL09753.1"/>
    <property type="molecule type" value="Genomic_DNA"/>
</dbReference>
<gene>
    <name evidence="3" type="ORF">MSj_01233</name>
</gene>
<dbReference type="RefSeq" id="WP_253256846.1">
    <property type="nucleotide sequence ID" value="NZ_BDSG01000023.1"/>
</dbReference>
<evidence type="ECO:0000313" key="3">
    <source>
        <dbReference type="EMBL" id="GBL09753.1"/>
    </source>
</evidence>
<evidence type="ECO:0000256" key="1">
    <source>
        <dbReference type="SAM" id="SignalP"/>
    </source>
</evidence>
<accession>A0A2Z6UQI6</accession>
<dbReference type="Proteomes" id="UP000248272">
    <property type="component" value="Unassembled WGS sequence"/>
</dbReference>
<dbReference type="Pfam" id="PF07589">
    <property type="entry name" value="PEP-CTERM"/>
    <property type="match status" value="1"/>
</dbReference>
<name>A0A2Z6UQI6_MICAE</name>
<keyword evidence="1" id="KW-0732">Signal</keyword>
<dbReference type="NCBIfam" id="TIGR02595">
    <property type="entry name" value="PEP_CTERM"/>
    <property type="match status" value="1"/>
</dbReference>
<reference evidence="3 4" key="1">
    <citation type="journal article" date="2018" name="Front. Microbiol.">
        <title>Adaptation of the Freshwater Bloom-Forming Cyanobacterium Microcystis aeruginosa to Brackish Water Is Driven by Recent Horizontal Transfer of Sucrose Genes.</title>
        <authorList>
            <person name="Tanabe Y."/>
            <person name="Hodoki Y."/>
            <person name="Sano T."/>
            <person name="Tada K."/>
            <person name="Watanabe M.M."/>
        </authorList>
    </citation>
    <scope>NUCLEOTIDE SEQUENCE [LARGE SCALE GENOMIC DNA]</scope>
    <source>
        <strain evidence="3 4">Sj</strain>
    </source>
</reference>
<dbReference type="InterPro" id="IPR013424">
    <property type="entry name" value="Ice-binding_C"/>
</dbReference>
<organism evidence="3 4">
    <name type="scientific">Microcystis aeruginosa Sj</name>
    <dbReference type="NCBI Taxonomy" id="1979544"/>
    <lineage>
        <taxon>Bacteria</taxon>
        <taxon>Bacillati</taxon>
        <taxon>Cyanobacteriota</taxon>
        <taxon>Cyanophyceae</taxon>
        <taxon>Oscillatoriophycideae</taxon>
        <taxon>Chroococcales</taxon>
        <taxon>Microcystaceae</taxon>
        <taxon>Microcystis</taxon>
    </lineage>
</organism>
<feature type="chain" id="PRO_5016371297" description="Ice-binding protein C-terminal domain-containing protein" evidence="1">
    <location>
        <begin position="29"/>
        <end position="230"/>
    </location>
</feature>
<comment type="caution">
    <text evidence="3">The sequence shown here is derived from an EMBL/GenBank/DDBJ whole genome shotgun (WGS) entry which is preliminary data.</text>
</comment>
<protein>
    <recommendedName>
        <fullName evidence="2">Ice-binding protein C-terminal domain-containing protein</fullName>
    </recommendedName>
</protein>
<evidence type="ECO:0000313" key="4">
    <source>
        <dbReference type="Proteomes" id="UP000248272"/>
    </source>
</evidence>
<feature type="signal peptide" evidence="1">
    <location>
        <begin position="1"/>
        <end position="28"/>
    </location>
</feature>
<evidence type="ECO:0000259" key="2">
    <source>
        <dbReference type="Pfam" id="PF07589"/>
    </source>
</evidence>
<dbReference type="AlphaFoldDB" id="A0A2Z6UQI6"/>
<feature type="domain" description="Ice-binding protein C-terminal" evidence="2">
    <location>
        <begin position="206"/>
        <end position="229"/>
    </location>
</feature>
<sequence length="230" mass="24022">MMKLTTKSLVLSTATFGLMLGVAQNAQAGRLITDVEISATSSNVTVNSTWILNNVINGSGMPNNKPSLGKTHALSASTNAWRSNNTTFPLASPLSLTFKLGTVPNDLLGLSFWNMTGVVQDTANGVRGANFEYSTNNGTTFSALTPIAFNGVAGAWTGSFTQGGSTASGPQTVDFNLVKGVTHVRLNMTSNYGGQRMGFNEISFKSIPEPSASLALLGLGLAGVGLRKRI</sequence>
<proteinExistence type="predicted"/>